<gene>
    <name evidence="5" type="ORF">MNBD_GAMMA11-52</name>
</gene>
<evidence type="ECO:0000259" key="4">
    <source>
        <dbReference type="PROSITE" id="PS50110"/>
    </source>
</evidence>
<dbReference type="PROSITE" id="PS50110">
    <property type="entry name" value="RESPONSE_REGULATORY"/>
    <property type="match status" value="1"/>
</dbReference>
<sequence>MNDAYDDDSGMKKILLVDDHAVVRAGFRQLLEKDNDFEILEVESAEKACQVYEQFQPHAVIMDLVMPGMGGLEGVRHLHAKDNNAKILVLSMREDMAYVNRATLAGASGYLSKGCGAEELSKAINTIISGRKYLSENVHNQDGDDALASDKQKIDGLTEREFEVFCMLADGQSVVKISTDLHLSPKTVSNHRTRILSKLNASSIVEITRLAIRNGLLDA</sequence>
<dbReference type="CDD" id="cd06170">
    <property type="entry name" value="LuxR_C_like"/>
    <property type="match status" value="1"/>
</dbReference>
<dbReference type="InterPro" id="IPR058245">
    <property type="entry name" value="NreC/VraR/RcsB-like_REC"/>
</dbReference>
<dbReference type="PANTHER" id="PTHR43214">
    <property type="entry name" value="TWO-COMPONENT RESPONSE REGULATOR"/>
    <property type="match status" value="1"/>
</dbReference>
<feature type="domain" description="Response regulatory" evidence="4">
    <location>
        <begin position="13"/>
        <end position="128"/>
    </location>
</feature>
<feature type="domain" description="HTH luxR-type" evidence="3">
    <location>
        <begin position="150"/>
        <end position="215"/>
    </location>
</feature>
<dbReference type="PANTHER" id="PTHR43214:SF43">
    <property type="entry name" value="TWO-COMPONENT RESPONSE REGULATOR"/>
    <property type="match status" value="1"/>
</dbReference>
<dbReference type="SMART" id="SM00421">
    <property type="entry name" value="HTH_LUXR"/>
    <property type="match status" value="1"/>
</dbReference>
<evidence type="ECO:0000256" key="2">
    <source>
        <dbReference type="ARBA" id="ARBA00023125"/>
    </source>
</evidence>
<reference evidence="5" key="1">
    <citation type="submission" date="2018-06" db="EMBL/GenBank/DDBJ databases">
        <authorList>
            <person name="Zhirakovskaya E."/>
        </authorList>
    </citation>
    <scope>NUCLEOTIDE SEQUENCE</scope>
</reference>
<evidence type="ECO:0008006" key="6">
    <source>
        <dbReference type="Google" id="ProtNLM"/>
    </source>
</evidence>
<dbReference type="EMBL" id="UOFG01000082">
    <property type="protein sequence ID" value="VAW59440.1"/>
    <property type="molecule type" value="Genomic_DNA"/>
</dbReference>
<dbReference type="InterPro" id="IPR000792">
    <property type="entry name" value="Tscrpt_reg_LuxR_C"/>
</dbReference>
<dbReference type="InterPro" id="IPR016032">
    <property type="entry name" value="Sig_transdc_resp-reg_C-effctor"/>
</dbReference>
<dbReference type="GO" id="GO:0003677">
    <property type="term" value="F:DNA binding"/>
    <property type="evidence" value="ECO:0007669"/>
    <property type="project" value="UniProtKB-KW"/>
</dbReference>
<dbReference type="InterPro" id="IPR011006">
    <property type="entry name" value="CheY-like_superfamily"/>
</dbReference>
<name>A0A3B0X4B0_9ZZZZ</name>
<dbReference type="PRINTS" id="PR00038">
    <property type="entry name" value="HTHLUXR"/>
</dbReference>
<dbReference type="GO" id="GO:0006355">
    <property type="term" value="P:regulation of DNA-templated transcription"/>
    <property type="evidence" value="ECO:0007669"/>
    <property type="project" value="InterPro"/>
</dbReference>
<protein>
    <recommendedName>
        <fullName evidence="6">Two-component transcriptional response regulator, LuxR family</fullName>
    </recommendedName>
</protein>
<dbReference type="PROSITE" id="PS00622">
    <property type="entry name" value="HTH_LUXR_1"/>
    <property type="match status" value="1"/>
</dbReference>
<organism evidence="5">
    <name type="scientific">hydrothermal vent metagenome</name>
    <dbReference type="NCBI Taxonomy" id="652676"/>
    <lineage>
        <taxon>unclassified sequences</taxon>
        <taxon>metagenomes</taxon>
        <taxon>ecological metagenomes</taxon>
    </lineage>
</organism>
<dbReference type="CDD" id="cd17535">
    <property type="entry name" value="REC_NarL-like"/>
    <property type="match status" value="1"/>
</dbReference>
<dbReference type="InterPro" id="IPR001789">
    <property type="entry name" value="Sig_transdc_resp-reg_receiver"/>
</dbReference>
<keyword evidence="1" id="KW-0597">Phosphoprotein</keyword>
<keyword evidence="2" id="KW-0238">DNA-binding</keyword>
<dbReference type="SUPFAM" id="SSF52172">
    <property type="entry name" value="CheY-like"/>
    <property type="match status" value="1"/>
</dbReference>
<dbReference type="GO" id="GO:0000160">
    <property type="term" value="P:phosphorelay signal transduction system"/>
    <property type="evidence" value="ECO:0007669"/>
    <property type="project" value="InterPro"/>
</dbReference>
<dbReference type="PROSITE" id="PS50043">
    <property type="entry name" value="HTH_LUXR_2"/>
    <property type="match status" value="1"/>
</dbReference>
<evidence type="ECO:0000256" key="1">
    <source>
        <dbReference type="ARBA" id="ARBA00022553"/>
    </source>
</evidence>
<dbReference type="Pfam" id="PF00072">
    <property type="entry name" value="Response_reg"/>
    <property type="match status" value="1"/>
</dbReference>
<dbReference type="Gene3D" id="3.40.50.2300">
    <property type="match status" value="1"/>
</dbReference>
<dbReference type="SMART" id="SM00448">
    <property type="entry name" value="REC"/>
    <property type="match status" value="1"/>
</dbReference>
<dbReference type="SUPFAM" id="SSF46894">
    <property type="entry name" value="C-terminal effector domain of the bipartite response regulators"/>
    <property type="match status" value="1"/>
</dbReference>
<dbReference type="AlphaFoldDB" id="A0A3B0X4B0"/>
<evidence type="ECO:0000259" key="3">
    <source>
        <dbReference type="PROSITE" id="PS50043"/>
    </source>
</evidence>
<dbReference type="InterPro" id="IPR039420">
    <property type="entry name" value="WalR-like"/>
</dbReference>
<proteinExistence type="predicted"/>
<accession>A0A3B0X4B0</accession>
<dbReference type="Pfam" id="PF00196">
    <property type="entry name" value="GerE"/>
    <property type="match status" value="1"/>
</dbReference>
<evidence type="ECO:0000313" key="5">
    <source>
        <dbReference type="EMBL" id="VAW59440.1"/>
    </source>
</evidence>